<dbReference type="AlphaFoldDB" id="A0A8J9V066"/>
<reference evidence="2" key="1">
    <citation type="submission" date="2021-12" db="EMBL/GenBank/DDBJ databases">
        <authorList>
            <person name="Martin H S."/>
        </authorList>
    </citation>
    <scope>NUCLEOTIDE SEQUENCE</scope>
</reference>
<feature type="compositionally biased region" description="Low complexity" evidence="1">
    <location>
        <begin position="1"/>
        <end position="19"/>
    </location>
</feature>
<feature type="non-terminal residue" evidence="2">
    <location>
        <position position="239"/>
    </location>
</feature>
<dbReference type="Proteomes" id="UP000838878">
    <property type="component" value="Chromosome 7"/>
</dbReference>
<proteinExistence type="predicted"/>
<feature type="region of interest" description="Disordered" evidence="1">
    <location>
        <begin position="215"/>
        <end position="239"/>
    </location>
</feature>
<evidence type="ECO:0000256" key="1">
    <source>
        <dbReference type="SAM" id="MobiDB-lite"/>
    </source>
</evidence>
<name>A0A8J9V066_9NEOP</name>
<dbReference type="EMBL" id="OV170227">
    <property type="protein sequence ID" value="CAH0727939.1"/>
    <property type="molecule type" value="Genomic_DNA"/>
</dbReference>
<evidence type="ECO:0000313" key="3">
    <source>
        <dbReference type="Proteomes" id="UP000838878"/>
    </source>
</evidence>
<feature type="compositionally biased region" description="Basic and acidic residues" evidence="1">
    <location>
        <begin position="223"/>
        <end position="239"/>
    </location>
</feature>
<gene>
    <name evidence="2" type="ORF">BINO364_LOCUS13209</name>
</gene>
<organism evidence="2 3">
    <name type="scientific">Brenthis ino</name>
    <name type="common">lesser marbled fritillary</name>
    <dbReference type="NCBI Taxonomy" id="405034"/>
    <lineage>
        <taxon>Eukaryota</taxon>
        <taxon>Metazoa</taxon>
        <taxon>Ecdysozoa</taxon>
        <taxon>Arthropoda</taxon>
        <taxon>Hexapoda</taxon>
        <taxon>Insecta</taxon>
        <taxon>Pterygota</taxon>
        <taxon>Neoptera</taxon>
        <taxon>Endopterygota</taxon>
        <taxon>Lepidoptera</taxon>
        <taxon>Glossata</taxon>
        <taxon>Ditrysia</taxon>
        <taxon>Papilionoidea</taxon>
        <taxon>Nymphalidae</taxon>
        <taxon>Heliconiinae</taxon>
        <taxon>Argynnini</taxon>
        <taxon>Brenthis</taxon>
    </lineage>
</organism>
<sequence>MEKPTNYKSKNKKSTTNPKASKKRKSDGPTCSMFLAELSRKLAHKKRQEEQSPKNIVQTIINTINNALPVKFLKKIPSRKDSPMKIETLQIYAPELLPNDTIEVPRPIIINNPSLSTLNIQAPPHRSGFKIPRMPLVSSEVFKKPDKKVKSVTEDVAVNTACDHDVASEISKHVVTLKKISLIAQEFNQKTAKNLKEIVDSVQKDLIKKLEEIQAEQRASSSKSEKHISLEEPSEPQRQ</sequence>
<accession>A0A8J9V066</accession>
<keyword evidence="3" id="KW-1185">Reference proteome</keyword>
<dbReference type="OrthoDB" id="7471674at2759"/>
<feature type="region of interest" description="Disordered" evidence="1">
    <location>
        <begin position="1"/>
        <end position="31"/>
    </location>
</feature>
<evidence type="ECO:0000313" key="2">
    <source>
        <dbReference type="EMBL" id="CAH0727939.1"/>
    </source>
</evidence>
<protein>
    <submittedName>
        <fullName evidence="2">Uncharacterized protein</fullName>
    </submittedName>
</protein>